<evidence type="ECO:0000256" key="1">
    <source>
        <dbReference type="SAM" id="MobiDB-lite"/>
    </source>
</evidence>
<organism evidence="5 6">
    <name type="scientific">Natronorubrum daqingense</name>
    <dbReference type="NCBI Taxonomy" id="588898"/>
    <lineage>
        <taxon>Archaea</taxon>
        <taxon>Methanobacteriati</taxon>
        <taxon>Methanobacteriota</taxon>
        <taxon>Stenosarchaea group</taxon>
        <taxon>Halobacteria</taxon>
        <taxon>Halobacteriales</taxon>
        <taxon>Natrialbaceae</taxon>
        <taxon>Natronorubrum</taxon>
    </lineage>
</organism>
<evidence type="ECO:0000256" key="2">
    <source>
        <dbReference type="SAM" id="Phobius"/>
    </source>
</evidence>
<feature type="region of interest" description="Disordered" evidence="1">
    <location>
        <begin position="1"/>
        <end position="31"/>
    </location>
</feature>
<dbReference type="InterPro" id="IPR055806">
    <property type="entry name" value="DUF7382"/>
</dbReference>
<sequence>MLSDTHSSERTERSATTDRSSRSRLRNHSRTSFTRDDRAIEGLPIRLVIALVVGVAALALMLNMLGGIGDVGDTEVTVEVNDEDQIIEAGVDGSDGSGDDEVLVDVIDENGNNVEDATVIATAGDAQLDGVVAADTGDDDDAQGHSGIDDHQAVLKFDGNQSLRADQDIGTLELEVVPPSDSNYIDEQPNPEIRVES</sequence>
<dbReference type="EMBL" id="CP019327">
    <property type="protein sequence ID" value="APX97342.1"/>
    <property type="molecule type" value="Genomic_DNA"/>
</dbReference>
<feature type="transmembrane region" description="Helical" evidence="2">
    <location>
        <begin position="43"/>
        <end position="62"/>
    </location>
</feature>
<keyword evidence="2" id="KW-0812">Transmembrane</keyword>
<evidence type="ECO:0000313" key="7">
    <source>
        <dbReference type="Proteomes" id="UP000187321"/>
    </source>
</evidence>
<keyword evidence="2" id="KW-0472">Membrane</keyword>
<reference evidence="5 6" key="2">
    <citation type="submission" date="2017-01" db="EMBL/GenBank/DDBJ databases">
        <authorList>
            <person name="Mah S.A."/>
            <person name="Swanson W.J."/>
            <person name="Moy G.W."/>
            <person name="Vacquier V.D."/>
        </authorList>
    </citation>
    <scope>NUCLEOTIDE SEQUENCE [LARGE SCALE GENOMIC DNA]</scope>
    <source>
        <strain evidence="5 6">CGMCC 1.8909</strain>
    </source>
</reference>
<evidence type="ECO:0000313" key="6">
    <source>
        <dbReference type="Proteomes" id="UP000185687"/>
    </source>
</evidence>
<feature type="compositionally biased region" description="Basic and acidic residues" evidence="1">
    <location>
        <begin position="1"/>
        <end position="21"/>
    </location>
</feature>
<reference evidence="4 7" key="1">
    <citation type="submission" date="2017-01" db="EMBL/GenBank/DDBJ databases">
        <title>Complete genome sequence of Haloterrigena daqingensis type strain (JX313T).</title>
        <authorList>
            <person name="Shuang W."/>
        </authorList>
    </citation>
    <scope>NUCLEOTIDE SEQUENCE [LARGE SCALE GENOMIC DNA]</scope>
    <source>
        <strain evidence="4 7">JX313</strain>
    </source>
</reference>
<name>A0A1N7FQN4_9EURY</name>
<accession>A0A1N7FQN4</accession>
<dbReference type="Proteomes" id="UP000185687">
    <property type="component" value="Unassembled WGS sequence"/>
</dbReference>
<dbReference type="RefSeq" id="WP_076583732.1">
    <property type="nucleotide sequence ID" value="NZ_CP019327.1"/>
</dbReference>
<dbReference type="OrthoDB" id="300879at2157"/>
<dbReference type="Proteomes" id="UP000187321">
    <property type="component" value="Chromosome"/>
</dbReference>
<dbReference type="GeneID" id="30956748"/>
<evidence type="ECO:0000259" key="3">
    <source>
        <dbReference type="Pfam" id="PF24107"/>
    </source>
</evidence>
<dbReference type="KEGG" id="hda:BB347_12355"/>
<dbReference type="STRING" id="588898.BB347_12355"/>
<dbReference type="AlphaFoldDB" id="A0A1N7FQN4"/>
<proteinExistence type="predicted"/>
<evidence type="ECO:0000313" key="5">
    <source>
        <dbReference type="EMBL" id="SIS02649.1"/>
    </source>
</evidence>
<dbReference type="Pfam" id="PF24107">
    <property type="entry name" value="DUF7382"/>
    <property type="match status" value="1"/>
</dbReference>
<feature type="region of interest" description="Disordered" evidence="1">
    <location>
        <begin position="177"/>
        <end position="197"/>
    </location>
</feature>
<dbReference type="EMBL" id="FTNP01000007">
    <property type="protein sequence ID" value="SIS02649.1"/>
    <property type="molecule type" value="Genomic_DNA"/>
</dbReference>
<evidence type="ECO:0000313" key="4">
    <source>
        <dbReference type="EMBL" id="APX97342.1"/>
    </source>
</evidence>
<gene>
    <name evidence="4" type="ORF">BB347_12355</name>
    <name evidence="5" type="ORF">SAMN05421809_3409</name>
</gene>
<feature type="domain" description="DUF7382" evidence="3">
    <location>
        <begin position="97"/>
        <end position="142"/>
    </location>
</feature>
<keyword evidence="6" id="KW-1185">Reference proteome</keyword>
<keyword evidence="2" id="KW-1133">Transmembrane helix</keyword>
<protein>
    <recommendedName>
        <fullName evidence="3">DUF7382 domain-containing protein</fullName>
    </recommendedName>
</protein>